<comment type="similarity">
    <text evidence="1">Belongs to the 14-3-3 family.</text>
</comment>
<protein>
    <submittedName>
        <fullName evidence="3">YWHAZ protein</fullName>
    </submittedName>
</protein>
<dbReference type="AlphaFoldDB" id="A0A8K0EW92"/>
<dbReference type="CDD" id="cd08774">
    <property type="entry name" value="14-3-3"/>
    <property type="match status" value="3"/>
</dbReference>
<dbReference type="Proteomes" id="UP000838412">
    <property type="component" value="Chromosome 8"/>
</dbReference>
<dbReference type="SMART" id="SM00101">
    <property type="entry name" value="14_3_3"/>
    <property type="match status" value="3"/>
</dbReference>
<proteinExistence type="inferred from homology"/>
<feature type="domain" description="14-3-3" evidence="2">
    <location>
        <begin position="518"/>
        <end position="761"/>
    </location>
</feature>
<dbReference type="InterPro" id="IPR000308">
    <property type="entry name" value="14-3-3"/>
</dbReference>
<dbReference type="Pfam" id="PF00244">
    <property type="entry name" value="14-3-3"/>
    <property type="match status" value="3"/>
</dbReference>
<sequence length="761" mass="86888">MAESANLQRRIMLERAKVAEQAERYEDMVKCMKELVETGGKLSAEERNLLSVAYKNVVGSRRSALRVAMSMCQKATAGKIEQAERVQMKIETEFKEMCGDVLSLLDKFLIPGVDELEAEVFYHKMMADYYGYLTEILEGSEREDMVTKANESYEKAYDKATTELAPAHPVRLGVALSFSVFHYEIRHDPKEACRVAKEAFDAALELIDGLKDEAYKDSSLIMQLLRDNLTVWTSEEEDQGESASVVYHCNTKDWTRDDRESKVYRAKVMEQVEQYDTMAKCMKEVGEDRAQTLTIEERNLLSVAYKNVVGSRRSAWRIVTSMDQKKADQGLEESDIGRQAARWLQEKVETEMKEMCGDVLALLDKFLIPGVDELEAEVFYHKMMAGYYGYLTEILEDSEREDMVTKANESYEKAYDKATTELAPAHPVRLGAALSFSVFHYEIRHDPKEACRVAKEAFDAALELIDGLKDEAYKDSSLIMQLLRDNLTVWTSGEEDQGESAYVVYHCNTKDWTRDDIESKVYRAKVAEQAEQYDTMAKCMKEVGEDRVQTLTLEESNLLSVAYKNVVGSRRSAWRIVTSLDQKKANQGLEESDIGRQAARWLQEKVETEMKEVCGEILALLEDILIPGVDMDGNLEAEVFYLKMKGDYLRYLTEISEGSEKEDLMKKANDSYKKAYEKAPTELGPTHPIRLGVALNFSVFHYETRNDSKEACRLAKKAFDEAIAKLDCLSEDSYKDSTLIMQLLRENFTLWSSEQEDQGEN</sequence>
<evidence type="ECO:0000313" key="4">
    <source>
        <dbReference type="Proteomes" id="UP000838412"/>
    </source>
</evidence>
<name>A0A8K0EW92_BRALA</name>
<evidence type="ECO:0000256" key="1">
    <source>
        <dbReference type="ARBA" id="ARBA00006141"/>
    </source>
</evidence>
<keyword evidence="4" id="KW-1185">Reference proteome</keyword>
<dbReference type="SUPFAM" id="SSF48445">
    <property type="entry name" value="14-3-3 protein"/>
    <property type="match status" value="3"/>
</dbReference>
<evidence type="ECO:0000259" key="2">
    <source>
        <dbReference type="SMART" id="SM00101"/>
    </source>
</evidence>
<dbReference type="Gene3D" id="1.20.190.20">
    <property type="entry name" value="14-3-3 domain"/>
    <property type="match status" value="3"/>
</dbReference>
<dbReference type="PANTHER" id="PTHR18860">
    <property type="entry name" value="14-3-3 PROTEIN"/>
    <property type="match status" value="1"/>
</dbReference>
<gene>
    <name evidence="3" type="primary">YWHAZ</name>
    <name evidence="3" type="ORF">BLAG_LOCUS23288</name>
</gene>
<dbReference type="PRINTS" id="PR00305">
    <property type="entry name" value="1433ZETA"/>
</dbReference>
<reference evidence="3" key="1">
    <citation type="submission" date="2022-01" db="EMBL/GenBank/DDBJ databases">
        <authorList>
            <person name="Braso-Vives M."/>
        </authorList>
    </citation>
    <scope>NUCLEOTIDE SEQUENCE</scope>
</reference>
<dbReference type="InterPro" id="IPR036815">
    <property type="entry name" value="14-3-3_dom_sf"/>
</dbReference>
<evidence type="ECO:0000313" key="3">
    <source>
        <dbReference type="EMBL" id="CAH1271194.1"/>
    </source>
</evidence>
<dbReference type="InterPro" id="IPR023410">
    <property type="entry name" value="14-3-3_domain"/>
</dbReference>
<dbReference type="EMBL" id="OV696693">
    <property type="protein sequence ID" value="CAH1271194.1"/>
    <property type="molecule type" value="Genomic_DNA"/>
</dbReference>
<feature type="domain" description="14-3-3" evidence="2">
    <location>
        <begin position="259"/>
        <end position="504"/>
    </location>
</feature>
<organism evidence="3 4">
    <name type="scientific">Branchiostoma lanceolatum</name>
    <name type="common">Common lancelet</name>
    <name type="synonym">Amphioxus lanceolatum</name>
    <dbReference type="NCBI Taxonomy" id="7740"/>
    <lineage>
        <taxon>Eukaryota</taxon>
        <taxon>Metazoa</taxon>
        <taxon>Chordata</taxon>
        <taxon>Cephalochordata</taxon>
        <taxon>Leptocardii</taxon>
        <taxon>Amphioxiformes</taxon>
        <taxon>Branchiostomatidae</taxon>
        <taxon>Branchiostoma</taxon>
    </lineage>
</organism>
<dbReference type="InterPro" id="IPR023409">
    <property type="entry name" value="14-3-3_CS"/>
</dbReference>
<accession>A0A8K0EW92</accession>
<dbReference type="PROSITE" id="PS00796">
    <property type="entry name" value="1433_1"/>
    <property type="match status" value="2"/>
</dbReference>
<feature type="domain" description="14-3-3" evidence="2">
    <location>
        <begin position="9"/>
        <end position="245"/>
    </location>
</feature>